<evidence type="ECO:0000313" key="2">
    <source>
        <dbReference type="Proteomes" id="UP000030686"/>
    </source>
</evidence>
<dbReference type="Proteomes" id="UP000030686">
    <property type="component" value="Unassembled WGS sequence"/>
</dbReference>
<gene>
    <name evidence="1" type="ORF">PROQFM164_S03g001098</name>
</gene>
<dbReference type="AlphaFoldDB" id="W6QJJ3"/>
<dbReference type="EMBL" id="HG792017">
    <property type="protein sequence ID" value="CDM34374.1"/>
    <property type="molecule type" value="Genomic_DNA"/>
</dbReference>
<proteinExistence type="predicted"/>
<name>W6QJJ3_PENRF</name>
<protein>
    <submittedName>
        <fullName evidence="1">Genomic scaffold, ProqFM164S03</fullName>
    </submittedName>
</protein>
<reference evidence="1" key="1">
    <citation type="journal article" date="2014" name="Nat. Commun.">
        <title>Multiple recent horizontal transfers of a large genomic region in cheese making fungi.</title>
        <authorList>
            <person name="Cheeseman K."/>
            <person name="Ropars J."/>
            <person name="Renault P."/>
            <person name="Dupont J."/>
            <person name="Gouzy J."/>
            <person name="Branca A."/>
            <person name="Abraham A.L."/>
            <person name="Ceppi M."/>
            <person name="Conseiller E."/>
            <person name="Debuchy R."/>
            <person name="Malagnac F."/>
            <person name="Goarin A."/>
            <person name="Silar P."/>
            <person name="Lacoste S."/>
            <person name="Sallet E."/>
            <person name="Bensimon A."/>
            <person name="Giraud T."/>
            <person name="Brygoo Y."/>
        </authorList>
    </citation>
    <scope>NUCLEOTIDE SEQUENCE [LARGE SCALE GENOMIC DNA]</scope>
    <source>
        <strain evidence="1">FM164</strain>
    </source>
</reference>
<keyword evidence="2" id="KW-1185">Reference proteome</keyword>
<sequence length="47" mass="5313">MCWSIISVVEYDGGTPYCETISNGILARHRMESFIPAAVHGRWLCQN</sequence>
<accession>W6QJJ3</accession>
<organism evidence="1 2">
    <name type="scientific">Penicillium roqueforti (strain FM164)</name>
    <dbReference type="NCBI Taxonomy" id="1365484"/>
    <lineage>
        <taxon>Eukaryota</taxon>
        <taxon>Fungi</taxon>
        <taxon>Dikarya</taxon>
        <taxon>Ascomycota</taxon>
        <taxon>Pezizomycotina</taxon>
        <taxon>Eurotiomycetes</taxon>
        <taxon>Eurotiomycetidae</taxon>
        <taxon>Eurotiales</taxon>
        <taxon>Aspergillaceae</taxon>
        <taxon>Penicillium</taxon>
    </lineage>
</organism>
<evidence type="ECO:0000313" key="1">
    <source>
        <dbReference type="EMBL" id="CDM34374.1"/>
    </source>
</evidence>